<dbReference type="AlphaFoldDB" id="A0A6J8A8D2"/>
<gene>
    <name evidence="2" type="ORF">MCOR_5057</name>
</gene>
<protein>
    <submittedName>
        <fullName evidence="2">Uncharacterized protein</fullName>
    </submittedName>
</protein>
<reference evidence="2 3" key="1">
    <citation type="submission" date="2020-06" db="EMBL/GenBank/DDBJ databases">
        <authorList>
            <person name="Li R."/>
            <person name="Bekaert M."/>
        </authorList>
    </citation>
    <scope>NUCLEOTIDE SEQUENCE [LARGE SCALE GENOMIC DNA]</scope>
    <source>
        <strain evidence="3">wild</strain>
    </source>
</reference>
<dbReference type="Proteomes" id="UP000507470">
    <property type="component" value="Unassembled WGS sequence"/>
</dbReference>
<organism evidence="2 3">
    <name type="scientific">Mytilus coruscus</name>
    <name type="common">Sea mussel</name>
    <dbReference type="NCBI Taxonomy" id="42192"/>
    <lineage>
        <taxon>Eukaryota</taxon>
        <taxon>Metazoa</taxon>
        <taxon>Spiralia</taxon>
        <taxon>Lophotrochozoa</taxon>
        <taxon>Mollusca</taxon>
        <taxon>Bivalvia</taxon>
        <taxon>Autobranchia</taxon>
        <taxon>Pteriomorphia</taxon>
        <taxon>Mytilida</taxon>
        <taxon>Mytiloidea</taxon>
        <taxon>Mytilidae</taxon>
        <taxon>Mytilinae</taxon>
        <taxon>Mytilus</taxon>
    </lineage>
</organism>
<keyword evidence="3" id="KW-1185">Reference proteome</keyword>
<name>A0A6J8A8D2_MYTCO</name>
<dbReference type="EMBL" id="CACVKT020000907">
    <property type="protein sequence ID" value="CAC5363754.1"/>
    <property type="molecule type" value="Genomic_DNA"/>
</dbReference>
<proteinExistence type="predicted"/>
<accession>A0A6J8A8D2</accession>
<feature type="region of interest" description="Disordered" evidence="1">
    <location>
        <begin position="1"/>
        <end position="22"/>
    </location>
</feature>
<sequence length="392" mass="45275">MEAYSYAGGHHRPTRGPVTTDSLMPNIPENKTMDVTFHVALSKKKWDTPQGKSLMLIVTNEDEEIAGHTLRMTDETDSKYLEFATSFTIAEPSHFTSLEYKYVFLLDDGSKVPEHRHGCALPSAKRHLNLNKCSGTDKTYHRYDGIVRNKKSKKVFENNDTKLKNDMEKAAQFFIRKINIASSSNSFQGLNGEQLILRLEMLKKGMEEVYWGANENGRKERSSLLKQIMTTAFKPLLEDIRRNCHKEEDTRLMMLINATLVAYCLVKQIVELSDDDKELMCKALLPRMDQEKKCPDLIVLNKAFPNTMSQMISALHSLSKTMICRPGKLSWIYIMPLIHFMDKKCIPWQEAPDDINHDAKVPHWWGIVLGEHKLDFETFKSVRIERYAYKYT</sequence>
<evidence type="ECO:0000313" key="3">
    <source>
        <dbReference type="Proteomes" id="UP000507470"/>
    </source>
</evidence>
<evidence type="ECO:0000256" key="1">
    <source>
        <dbReference type="SAM" id="MobiDB-lite"/>
    </source>
</evidence>
<evidence type="ECO:0000313" key="2">
    <source>
        <dbReference type="EMBL" id="CAC5363754.1"/>
    </source>
</evidence>